<dbReference type="InterPro" id="IPR044068">
    <property type="entry name" value="CB"/>
</dbReference>
<dbReference type="Gene3D" id="1.10.443.10">
    <property type="entry name" value="Intergrase catalytic core"/>
    <property type="match status" value="1"/>
</dbReference>
<organism evidence="12 13">
    <name type="scientific">Flexivirga alba</name>
    <dbReference type="NCBI Taxonomy" id="702742"/>
    <lineage>
        <taxon>Bacteria</taxon>
        <taxon>Bacillati</taxon>
        <taxon>Actinomycetota</taxon>
        <taxon>Actinomycetes</taxon>
        <taxon>Micrococcales</taxon>
        <taxon>Dermacoccaceae</taxon>
        <taxon>Flexivirga</taxon>
    </lineage>
</organism>
<dbReference type="InterPro" id="IPR023009">
    <property type="entry name" value="Tyrosine_recombinase_XerC/XerD"/>
</dbReference>
<dbReference type="InterPro" id="IPR004107">
    <property type="entry name" value="Integrase_SAM-like_N"/>
</dbReference>
<keyword evidence="3 9" id="KW-0132">Cell division</keyword>
<evidence type="ECO:0000256" key="2">
    <source>
        <dbReference type="ARBA" id="ARBA00022490"/>
    </source>
</evidence>
<feature type="active site" evidence="9">
    <location>
        <position position="256"/>
    </location>
</feature>
<comment type="subunit">
    <text evidence="9">Forms a cyclic heterotetrameric complex composed of two molecules of XerC and two molecules of XerD.</text>
</comment>
<dbReference type="InterPro" id="IPR011010">
    <property type="entry name" value="DNA_brk_join_enz"/>
</dbReference>
<dbReference type="PROSITE" id="PS51900">
    <property type="entry name" value="CB"/>
    <property type="match status" value="1"/>
</dbReference>
<keyword evidence="2 9" id="KW-0963">Cytoplasm</keyword>
<name>A0ABW2AHZ6_9MICO</name>
<keyword evidence="5 9" id="KW-0229">DNA integration</keyword>
<feature type="active site" evidence="9">
    <location>
        <position position="282"/>
    </location>
</feature>
<dbReference type="PANTHER" id="PTHR30349">
    <property type="entry name" value="PHAGE INTEGRASE-RELATED"/>
    <property type="match status" value="1"/>
</dbReference>
<keyword evidence="13" id="KW-1185">Reference proteome</keyword>
<feature type="active site" evidence="9">
    <location>
        <position position="185"/>
    </location>
</feature>
<evidence type="ECO:0000256" key="6">
    <source>
        <dbReference type="ARBA" id="ARBA00023125"/>
    </source>
</evidence>
<dbReference type="NCBIfam" id="NF001399">
    <property type="entry name" value="PRK00283.1"/>
    <property type="match status" value="1"/>
</dbReference>
<evidence type="ECO:0000256" key="9">
    <source>
        <dbReference type="HAMAP-Rule" id="MF_01808"/>
    </source>
</evidence>
<evidence type="ECO:0000256" key="1">
    <source>
        <dbReference type="ARBA" id="ARBA00004496"/>
    </source>
</evidence>
<keyword evidence="7 9" id="KW-0233">DNA recombination</keyword>
<dbReference type="PANTHER" id="PTHR30349:SF77">
    <property type="entry name" value="TYROSINE RECOMBINASE XERC"/>
    <property type="match status" value="1"/>
</dbReference>
<keyword evidence="6 9" id="KW-0238">DNA-binding</keyword>
<dbReference type="RefSeq" id="WP_382402233.1">
    <property type="nucleotide sequence ID" value="NZ_JBHSWH010000001.1"/>
</dbReference>
<dbReference type="HAMAP" id="MF_01808">
    <property type="entry name" value="Recomb_XerC_XerD"/>
    <property type="match status" value="1"/>
</dbReference>
<evidence type="ECO:0000259" key="10">
    <source>
        <dbReference type="PROSITE" id="PS51898"/>
    </source>
</evidence>
<dbReference type="InterPro" id="IPR002104">
    <property type="entry name" value="Integrase_catalytic"/>
</dbReference>
<reference evidence="13" key="1">
    <citation type="journal article" date="2019" name="Int. J. Syst. Evol. Microbiol.">
        <title>The Global Catalogue of Microorganisms (GCM) 10K type strain sequencing project: providing services to taxonomists for standard genome sequencing and annotation.</title>
        <authorList>
            <consortium name="The Broad Institute Genomics Platform"/>
            <consortium name="The Broad Institute Genome Sequencing Center for Infectious Disease"/>
            <person name="Wu L."/>
            <person name="Ma J."/>
        </authorList>
    </citation>
    <scope>NUCLEOTIDE SEQUENCE [LARGE SCALE GENOMIC DNA]</scope>
    <source>
        <strain evidence="13">CCUG 58127</strain>
    </source>
</reference>
<comment type="subcellular location">
    <subcellularLocation>
        <location evidence="1 9">Cytoplasm</location>
    </subcellularLocation>
</comment>
<dbReference type="CDD" id="cd00798">
    <property type="entry name" value="INT_XerDC_C"/>
    <property type="match status" value="1"/>
</dbReference>
<dbReference type="PROSITE" id="PS51898">
    <property type="entry name" value="TYR_RECOMBINASE"/>
    <property type="match status" value="1"/>
</dbReference>
<sequence>MSVVTNESTLTDRPVMVGYERHLRSERGRSPHTVRGYLADLRDLADHLVGVGVASWDDVTLADLRSWLAGLDAAGASRATVARRSAAARGFFGWAFRTGAVQRNPASRLVAPKRTKTLPDVLRQDQAAALLDLAAVAADDADPVHLRNRAMLELLYASGVRVAELVGLDVDDVDRSDLVMRVVGKGDKERTVPFGRPAARALEAWLQSGRPRLVVSGSGPALFLGARGLRVDPRIVRQVVHQLLRETPGAPDLGPHGLRHSAATHLVEGGADIRLVQELLGHASLATTQVYTHVSVERLRRSFSQAHPRA</sequence>
<feature type="domain" description="Tyr recombinase" evidence="10">
    <location>
        <begin position="117"/>
        <end position="304"/>
    </location>
</feature>
<evidence type="ECO:0000259" key="11">
    <source>
        <dbReference type="PROSITE" id="PS51900"/>
    </source>
</evidence>
<gene>
    <name evidence="9" type="primary">xerC</name>
    <name evidence="12" type="ORF">ACFQDH_13815</name>
</gene>
<feature type="active site" evidence="9">
    <location>
        <position position="259"/>
    </location>
</feature>
<keyword evidence="4 9" id="KW-0159">Chromosome partition</keyword>
<evidence type="ECO:0000256" key="4">
    <source>
        <dbReference type="ARBA" id="ARBA00022829"/>
    </source>
</evidence>
<dbReference type="SUPFAM" id="SSF56349">
    <property type="entry name" value="DNA breaking-rejoining enzymes"/>
    <property type="match status" value="1"/>
</dbReference>
<feature type="active site" evidence="9">
    <location>
        <position position="161"/>
    </location>
</feature>
<dbReference type="Gene3D" id="1.10.150.130">
    <property type="match status" value="1"/>
</dbReference>
<dbReference type="InterPro" id="IPR010998">
    <property type="entry name" value="Integrase_recombinase_N"/>
</dbReference>
<accession>A0ABW2AHZ6</accession>
<comment type="similarity">
    <text evidence="9">Belongs to the 'phage' integrase family. XerC subfamily.</text>
</comment>
<evidence type="ECO:0000256" key="3">
    <source>
        <dbReference type="ARBA" id="ARBA00022618"/>
    </source>
</evidence>
<evidence type="ECO:0000256" key="7">
    <source>
        <dbReference type="ARBA" id="ARBA00023172"/>
    </source>
</evidence>
<dbReference type="Pfam" id="PF02899">
    <property type="entry name" value="Phage_int_SAM_1"/>
    <property type="match status" value="1"/>
</dbReference>
<evidence type="ECO:0000313" key="13">
    <source>
        <dbReference type="Proteomes" id="UP001596298"/>
    </source>
</evidence>
<keyword evidence="8 9" id="KW-0131">Cell cycle</keyword>
<comment type="function">
    <text evidence="9">Site-specific tyrosine recombinase, which acts by catalyzing the cutting and rejoining of the recombining DNA molecules. The XerC-XerD complex is essential to convert dimers of the bacterial chromosome into monomers to permit their segregation at cell division. It also contributes to the segregational stability of plasmids.</text>
</comment>
<evidence type="ECO:0000313" key="12">
    <source>
        <dbReference type="EMBL" id="MFC6706305.1"/>
    </source>
</evidence>
<proteinExistence type="inferred from homology"/>
<dbReference type="InterPro" id="IPR050090">
    <property type="entry name" value="Tyrosine_recombinase_XerCD"/>
</dbReference>
<comment type="caution">
    <text evidence="12">The sequence shown here is derived from an EMBL/GenBank/DDBJ whole genome shotgun (WGS) entry which is preliminary data.</text>
</comment>
<evidence type="ECO:0000256" key="5">
    <source>
        <dbReference type="ARBA" id="ARBA00022908"/>
    </source>
</evidence>
<dbReference type="Pfam" id="PF00589">
    <property type="entry name" value="Phage_integrase"/>
    <property type="match status" value="1"/>
</dbReference>
<protein>
    <recommendedName>
        <fullName evidence="9">Tyrosine recombinase XerC</fullName>
    </recommendedName>
</protein>
<evidence type="ECO:0000256" key="8">
    <source>
        <dbReference type="ARBA" id="ARBA00023306"/>
    </source>
</evidence>
<dbReference type="EMBL" id="JBHSWH010000001">
    <property type="protein sequence ID" value="MFC6706305.1"/>
    <property type="molecule type" value="Genomic_DNA"/>
</dbReference>
<dbReference type="InterPro" id="IPR013762">
    <property type="entry name" value="Integrase-like_cat_sf"/>
</dbReference>
<feature type="domain" description="Core-binding (CB)" evidence="11">
    <location>
        <begin position="10"/>
        <end position="96"/>
    </location>
</feature>
<dbReference type="Proteomes" id="UP001596298">
    <property type="component" value="Unassembled WGS sequence"/>
</dbReference>
<feature type="active site" description="O-(3'-phospho-DNA)-tyrosine intermediate" evidence="9">
    <location>
        <position position="291"/>
    </location>
</feature>